<evidence type="ECO:0000313" key="1">
    <source>
        <dbReference type="EMBL" id="GGJ82890.1"/>
    </source>
</evidence>
<organism evidence="1 2">
    <name type="scientific">Agromyces bauzanensis</name>
    <dbReference type="NCBI Taxonomy" id="1308924"/>
    <lineage>
        <taxon>Bacteria</taxon>
        <taxon>Bacillati</taxon>
        <taxon>Actinomycetota</taxon>
        <taxon>Actinomycetes</taxon>
        <taxon>Micrococcales</taxon>
        <taxon>Microbacteriaceae</taxon>
        <taxon>Agromyces</taxon>
    </lineage>
</organism>
<dbReference type="Proteomes" id="UP000636956">
    <property type="component" value="Unassembled WGS sequence"/>
</dbReference>
<evidence type="ECO:0000313" key="2">
    <source>
        <dbReference type="Proteomes" id="UP000636956"/>
    </source>
</evidence>
<reference evidence="1" key="2">
    <citation type="submission" date="2020-09" db="EMBL/GenBank/DDBJ databases">
        <authorList>
            <person name="Sun Q."/>
            <person name="Zhou Y."/>
        </authorList>
    </citation>
    <scope>NUCLEOTIDE SEQUENCE</scope>
    <source>
        <strain evidence="1">CGMCC 1.8984</strain>
    </source>
</reference>
<accession>A0A917PLC9</accession>
<gene>
    <name evidence="1" type="ORF">GCM10011372_21480</name>
</gene>
<protein>
    <submittedName>
        <fullName evidence="1">Uncharacterized protein</fullName>
    </submittedName>
</protein>
<dbReference type="AlphaFoldDB" id="A0A917PLC9"/>
<reference evidence="1" key="1">
    <citation type="journal article" date="2014" name="Int. J. Syst. Evol. Microbiol.">
        <title>Complete genome sequence of Corynebacterium casei LMG S-19264T (=DSM 44701T), isolated from a smear-ripened cheese.</title>
        <authorList>
            <consortium name="US DOE Joint Genome Institute (JGI-PGF)"/>
            <person name="Walter F."/>
            <person name="Albersmeier A."/>
            <person name="Kalinowski J."/>
            <person name="Ruckert C."/>
        </authorList>
    </citation>
    <scope>NUCLEOTIDE SEQUENCE</scope>
    <source>
        <strain evidence="1">CGMCC 1.8984</strain>
    </source>
</reference>
<proteinExistence type="predicted"/>
<dbReference type="EMBL" id="BMMD01000011">
    <property type="protein sequence ID" value="GGJ82890.1"/>
    <property type="molecule type" value="Genomic_DNA"/>
</dbReference>
<dbReference type="RefSeq" id="WP_229662272.1">
    <property type="nucleotide sequence ID" value="NZ_BAABFW010000085.1"/>
</dbReference>
<sequence>MATPDSAMTVSTPTPGRYFANRTAKESNKVSYDLEAAGRLRQVSSDLVGLPDSGR</sequence>
<keyword evidence="2" id="KW-1185">Reference proteome</keyword>
<comment type="caution">
    <text evidence="1">The sequence shown here is derived from an EMBL/GenBank/DDBJ whole genome shotgun (WGS) entry which is preliminary data.</text>
</comment>
<name>A0A917PLC9_9MICO</name>